<dbReference type="InterPro" id="IPR029068">
    <property type="entry name" value="Glyas_Bleomycin-R_OHBP_Dase"/>
</dbReference>
<protein>
    <recommendedName>
        <fullName evidence="3">VOC domain-containing protein</fullName>
    </recommendedName>
</protein>
<organism evidence="1 2">
    <name type="scientific">Ornithinimicrobium cerasi</name>
    <dbReference type="NCBI Taxonomy" id="2248773"/>
    <lineage>
        <taxon>Bacteria</taxon>
        <taxon>Bacillati</taxon>
        <taxon>Actinomycetota</taxon>
        <taxon>Actinomycetes</taxon>
        <taxon>Micrococcales</taxon>
        <taxon>Ornithinimicrobiaceae</taxon>
        <taxon>Ornithinimicrobium</taxon>
    </lineage>
</organism>
<dbReference type="EMBL" id="OBQK01000008">
    <property type="protein sequence ID" value="SOC56643.1"/>
    <property type="molecule type" value="Genomic_DNA"/>
</dbReference>
<evidence type="ECO:0008006" key="3">
    <source>
        <dbReference type="Google" id="ProtNLM"/>
    </source>
</evidence>
<keyword evidence="2" id="KW-1185">Reference proteome</keyword>
<dbReference type="SUPFAM" id="SSF54593">
    <property type="entry name" value="Glyoxalase/Bleomycin resistance protein/Dihydroxybiphenyl dioxygenase"/>
    <property type="match status" value="2"/>
</dbReference>
<proteinExistence type="predicted"/>
<dbReference type="Proteomes" id="UP000219688">
    <property type="component" value="Unassembled WGS sequence"/>
</dbReference>
<reference evidence="2" key="1">
    <citation type="submission" date="2017-08" db="EMBL/GenBank/DDBJ databases">
        <authorList>
            <person name="Varghese N."/>
            <person name="Submissions S."/>
        </authorList>
    </citation>
    <scope>NUCLEOTIDE SEQUENCE [LARGE SCALE GENOMIC DNA]</scope>
    <source>
        <strain evidence="2">USBA17B2</strain>
    </source>
</reference>
<evidence type="ECO:0000313" key="2">
    <source>
        <dbReference type="Proteomes" id="UP000219688"/>
    </source>
</evidence>
<dbReference type="RefSeq" id="WP_097188618.1">
    <property type="nucleotide sequence ID" value="NZ_OBQK01000008.1"/>
</dbReference>
<name>A0A285VRR7_9MICO</name>
<gene>
    <name evidence="1" type="ORF">SAMN05421879_10874</name>
</gene>
<evidence type="ECO:0000313" key="1">
    <source>
        <dbReference type="EMBL" id="SOC56643.1"/>
    </source>
</evidence>
<sequence>MSTTHTVTGLTPRPIRFTADLPAWRRIVEALGGVLVSEQPGWLVLQLGSGRLALHADHPDQPAGLTTLALETPEPLTEAVAAASVAGVPITLEETDHGTAGVVRADDGTEVTLDTPTPGAGRARDGRLVVLPIWYGPDASVPLAVLEGLGARRRIVGQDGGWTDLRCDGGGLLAVHVADQVGTELAFEWDGDVEDALRLLTSAGIPATLIDETYSRTLHVADPDGGKAVWVNERQTDLYGYTRVG</sequence>
<dbReference type="AlphaFoldDB" id="A0A285VRR7"/>
<accession>A0A285VRR7</accession>